<dbReference type="EMBL" id="CP007145">
    <property type="protein sequence ID" value="AHJ97692.1"/>
    <property type="molecule type" value="Genomic_DNA"/>
</dbReference>
<proteinExistence type="predicted"/>
<dbReference type="Proteomes" id="UP000019423">
    <property type="component" value="Chromosome"/>
</dbReference>
<protein>
    <submittedName>
        <fullName evidence="1">Uncharacterized protein</fullName>
    </submittedName>
</protein>
<keyword evidence="2" id="KW-1185">Reference proteome</keyword>
<accession>W8F0Y6</accession>
<gene>
    <name evidence="1" type="ORF">Hsw_2097</name>
</gene>
<name>W8F0Y6_9BACT</name>
<dbReference type="HOGENOM" id="CLU_3328793_0_0_10"/>
<evidence type="ECO:0000313" key="2">
    <source>
        <dbReference type="Proteomes" id="UP000019423"/>
    </source>
</evidence>
<organism evidence="1 2">
    <name type="scientific">Hymenobacter swuensis DY53</name>
    <dbReference type="NCBI Taxonomy" id="1227739"/>
    <lineage>
        <taxon>Bacteria</taxon>
        <taxon>Pseudomonadati</taxon>
        <taxon>Bacteroidota</taxon>
        <taxon>Cytophagia</taxon>
        <taxon>Cytophagales</taxon>
        <taxon>Hymenobacteraceae</taxon>
        <taxon>Hymenobacter</taxon>
    </lineage>
</organism>
<reference evidence="1 2" key="1">
    <citation type="submission" date="2014-01" db="EMBL/GenBank/DDBJ databases">
        <title>Complete genome sequence of ionizing-radiation resistance bacterium Hymenobacter swuensis DY53.</title>
        <authorList>
            <person name="Jung J.-H."/>
            <person name="Jeong S.-W."/>
            <person name="Joe M.-H."/>
            <person name="Cho y.-j."/>
            <person name="Kim M.-K."/>
            <person name="Lim S.-Y."/>
        </authorList>
    </citation>
    <scope>NUCLEOTIDE SEQUENCE [LARGE SCALE GENOMIC DNA]</scope>
    <source>
        <strain evidence="1 2">DY53</strain>
    </source>
</reference>
<dbReference type="AlphaFoldDB" id="W8F0Y6"/>
<dbReference type="KEGG" id="hsw:Hsw_2097"/>
<sequence>MLFRSCAVARQNTVDFLRSFFPDYLRCCSGFRPFKPNQ</sequence>
<evidence type="ECO:0000313" key="1">
    <source>
        <dbReference type="EMBL" id="AHJ97692.1"/>
    </source>
</evidence>
<dbReference type="STRING" id="1227739.Hsw_2097"/>